<accession>A0A174SEA7</accession>
<proteinExistence type="predicted"/>
<protein>
    <recommendedName>
        <fullName evidence="2">DUF4240 domain-containing protein</fullName>
    </recommendedName>
</protein>
<organism evidence="3 4">
    <name type="scientific">Blautia wexlerae</name>
    <dbReference type="NCBI Taxonomy" id="418240"/>
    <lineage>
        <taxon>Bacteria</taxon>
        <taxon>Bacillati</taxon>
        <taxon>Bacillota</taxon>
        <taxon>Clostridia</taxon>
        <taxon>Lachnospirales</taxon>
        <taxon>Lachnospiraceae</taxon>
        <taxon>Blautia</taxon>
    </lineage>
</organism>
<sequence length="241" mass="27717">MEETKRSGMSKDQFWNLIEKAKEVCGTDLDASAVWIKQQLFYMTPEDVLQFHNLVYSYRDAAYKYGLWTAAGILMETGCSDDSFSDFRMWLIAQGKDVYLNALKDPDSLSGVTPYGYCSFESLGYISSQVYSAMKGKNIYQDSTARMQMESYEQVIRDIVYHPMIEYPLELPEAMVVYPKLCERHLSEQVRNAPQKVRTWNVSRTDIRRMMARGNAAIKKMQEQGAKAPEAVRSVRKGTVR</sequence>
<reference evidence="3 4" key="1">
    <citation type="submission" date="2015-09" db="EMBL/GenBank/DDBJ databases">
        <authorList>
            <consortium name="Pathogen Informatics"/>
        </authorList>
    </citation>
    <scope>NUCLEOTIDE SEQUENCE [LARGE SCALE GENOMIC DNA]</scope>
    <source>
        <strain evidence="3 4">2789STDY5834911</strain>
    </source>
</reference>
<dbReference type="AlphaFoldDB" id="A0A174SEA7"/>
<feature type="domain" description="DUF4240" evidence="2">
    <location>
        <begin position="9"/>
        <end position="132"/>
    </location>
</feature>
<name>A0A174SEA7_9FIRM</name>
<evidence type="ECO:0000259" key="2">
    <source>
        <dbReference type="Pfam" id="PF14024"/>
    </source>
</evidence>
<feature type="region of interest" description="Disordered" evidence="1">
    <location>
        <begin position="222"/>
        <end position="241"/>
    </location>
</feature>
<gene>
    <name evidence="3" type="ORF">ERS852523_03332</name>
</gene>
<dbReference type="RefSeq" id="WP_055153011.1">
    <property type="nucleotide sequence ID" value="NZ_JAAIPK010000003.1"/>
</dbReference>
<evidence type="ECO:0000313" key="4">
    <source>
        <dbReference type="Proteomes" id="UP000095712"/>
    </source>
</evidence>
<dbReference type="EMBL" id="CZAW01000046">
    <property type="protein sequence ID" value="CUP93530.1"/>
    <property type="molecule type" value="Genomic_DNA"/>
</dbReference>
<dbReference type="Proteomes" id="UP000095712">
    <property type="component" value="Unassembled WGS sequence"/>
</dbReference>
<evidence type="ECO:0000313" key="3">
    <source>
        <dbReference type="EMBL" id="CUP93530.1"/>
    </source>
</evidence>
<dbReference type="InterPro" id="IPR025334">
    <property type="entry name" value="DUF4240"/>
</dbReference>
<evidence type="ECO:0000256" key="1">
    <source>
        <dbReference type="SAM" id="MobiDB-lite"/>
    </source>
</evidence>
<dbReference type="OrthoDB" id="6200718at2"/>
<dbReference type="Pfam" id="PF14024">
    <property type="entry name" value="DUF4240"/>
    <property type="match status" value="1"/>
</dbReference>